<dbReference type="PANTHER" id="PTHR14136">
    <property type="entry name" value="BTB_POZ DOMAIN-CONTAINING PROTEIN KCTD9"/>
    <property type="match status" value="1"/>
</dbReference>
<dbReference type="eggNOG" id="COG1357">
    <property type="taxonomic scope" value="Bacteria"/>
</dbReference>
<dbReference type="RefSeq" id="WP_022608558.1">
    <property type="nucleotide sequence ID" value="NZ_ASSJ01000076.1"/>
</dbReference>
<keyword evidence="2" id="KW-1185">Reference proteome</keyword>
<reference evidence="1 2" key="1">
    <citation type="submission" date="2013-05" db="EMBL/GenBank/DDBJ databases">
        <title>Draft genome sequence of Rubidibacter lacunae KORDI 51-2.</title>
        <authorList>
            <person name="Choi D.H."/>
            <person name="Noh J.H."/>
            <person name="Kwon K.-K."/>
            <person name="Lee J.-H."/>
            <person name="Ryu J.-Y."/>
        </authorList>
    </citation>
    <scope>NUCLEOTIDE SEQUENCE [LARGE SCALE GENOMIC DNA]</scope>
    <source>
        <strain evidence="1 2">KORDI 51-2</strain>
    </source>
</reference>
<dbReference type="InParanoid" id="U5D6Z5"/>
<organism evidence="1 2">
    <name type="scientific">Rubidibacter lacunae KORDI 51-2</name>
    <dbReference type="NCBI Taxonomy" id="582515"/>
    <lineage>
        <taxon>Bacteria</taxon>
        <taxon>Bacillati</taxon>
        <taxon>Cyanobacteriota</taxon>
        <taxon>Cyanophyceae</taxon>
        <taxon>Oscillatoriophycideae</taxon>
        <taxon>Chroococcales</taxon>
        <taxon>Aphanothecaceae</taxon>
        <taxon>Rubidibacter</taxon>
    </lineage>
</organism>
<dbReference type="InterPro" id="IPR001646">
    <property type="entry name" value="5peptide_repeat"/>
</dbReference>
<dbReference type="OrthoDB" id="416727at2"/>
<proteinExistence type="predicted"/>
<evidence type="ECO:0000313" key="2">
    <source>
        <dbReference type="Proteomes" id="UP000016960"/>
    </source>
</evidence>
<dbReference type="STRING" id="582515.KR51_00029630"/>
<gene>
    <name evidence="1" type="ORF">KR51_00029630</name>
</gene>
<dbReference type="PANTHER" id="PTHR14136:SF17">
    <property type="entry name" value="BTB_POZ DOMAIN-CONTAINING PROTEIN KCTD9"/>
    <property type="match status" value="1"/>
</dbReference>
<dbReference type="Pfam" id="PF11154">
    <property type="entry name" value="DUF2934"/>
    <property type="match status" value="1"/>
</dbReference>
<dbReference type="SUPFAM" id="SSF141571">
    <property type="entry name" value="Pentapeptide repeat-like"/>
    <property type="match status" value="1"/>
</dbReference>
<dbReference type="PATRIC" id="fig|582515.4.peg.3322"/>
<name>U5D6Z5_9CHRO</name>
<sequence length="305" mass="34188">MSWRDSGPDKLDDFWNWIKNPHNRSLADRWKDSAAAKRHRATEKLAYQLWEADGKPEDCGHRYWLEAEKQIVQKDVRRWFFFDFLPVGLIYDRLVHARKSGFLLWLLGIHFAAYSLALSRYEARRDAVETRLTVITAQLATNSRLTAIERAVRLQRDHQIPLDPNNVLEFWRVYFSLFGKERQNEEIIDEVRELIATEARSGANLGGANLVGANLEGANLVGAFLWAANLEGANLVGANLEGANLERANLEGANLEGANLVGVNLEGANLVGANLVGDTLGKASNLCFISGYPGAIFRGCRPEVR</sequence>
<protein>
    <submittedName>
        <fullName evidence="1">Uncharacterized low-complexity protein</fullName>
    </submittedName>
</protein>
<comment type="caution">
    <text evidence="1">The sequence shown here is derived from an EMBL/GenBank/DDBJ whole genome shotgun (WGS) entry which is preliminary data.</text>
</comment>
<dbReference type="InterPro" id="IPR021327">
    <property type="entry name" value="DUF2934"/>
</dbReference>
<dbReference type="Pfam" id="PF00805">
    <property type="entry name" value="Pentapeptide"/>
    <property type="match status" value="2"/>
</dbReference>
<dbReference type="InterPro" id="IPR051082">
    <property type="entry name" value="Pentapeptide-BTB/POZ_domain"/>
</dbReference>
<accession>U5D6Z5</accession>
<dbReference type="Proteomes" id="UP000016960">
    <property type="component" value="Unassembled WGS sequence"/>
</dbReference>
<dbReference type="AlphaFoldDB" id="U5D6Z5"/>
<evidence type="ECO:0000313" key="1">
    <source>
        <dbReference type="EMBL" id="ERN40423.1"/>
    </source>
</evidence>
<dbReference type="EMBL" id="ASSJ01000076">
    <property type="protein sequence ID" value="ERN40423.1"/>
    <property type="molecule type" value="Genomic_DNA"/>
</dbReference>
<dbReference type="Gene3D" id="2.160.20.80">
    <property type="entry name" value="E3 ubiquitin-protein ligase SopA"/>
    <property type="match status" value="1"/>
</dbReference>